<dbReference type="GO" id="GO:0003700">
    <property type="term" value="F:DNA-binding transcription factor activity"/>
    <property type="evidence" value="ECO:0007669"/>
    <property type="project" value="InterPro"/>
</dbReference>
<evidence type="ECO:0000256" key="4">
    <source>
        <dbReference type="ARBA" id="ARBA00023163"/>
    </source>
</evidence>
<dbReference type="InterPro" id="IPR000551">
    <property type="entry name" value="MerR-type_HTH_dom"/>
</dbReference>
<keyword evidence="2" id="KW-0805">Transcription regulation</keyword>
<dbReference type="PANTHER" id="PTHR30204">
    <property type="entry name" value="REDOX-CYCLING DRUG-SENSING TRANSCRIPTIONAL ACTIVATOR SOXR"/>
    <property type="match status" value="1"/>
</dbReference>
<feature type="transmembrane region" description="Helical" evidence="6">
    <location>
        <begin position="147"/>
        <end position="166"/>
    </location>
</feature>
<keyword evidence="4" id="KW-0804">Transcription</keyword>
<reference evidence="8 9" key="1">
    <citation type="submission" date="2020-04" db="EMBL/GenBank/DDBJ databases">
        <authorList>
            <person name="Hitch T.C.A."/>
            <person name="Wylensek D."/>
            <person name="Clavel T."/>
        </authorList>
    </citation>
    <scope>NUCLEOTIDE SEQUENCE [LARGE SCALE GENOMIC DNA]</scope>
    <source>
        <strain evidence="8 9">BSM-383-APC-22F</strain>
    </source>
</reference>
<evidence type="ECO:0000256" key="5">
    <source>
        <dbReference type="SAM" id="Coils"/>
    </source>
</evidence>
<feature type="transmembrane region" description="Helical" evidence="6">
    <location>
        <begin position="186"/>
        <end position="206"/>
    </location>
</feature>
<protein>
    <submittedName>
        <fullName evidence="8">MerR family transcriptional regulator</fullName>
    </submittedName>
</protein>
<dbReference type="AlphaFoldDB" id="A0A7X9RJ02"/>
<dbReference type="GO" id="GO:0003677">
    <property type="term" value="F:DNA binding"/>
    <property type="evidence" value="ECO:0007669"/>
    <property type="project" value="UniProtKB-KW"/>
</dbReference>
<name>A0A7X9RJ02_9FIRM</name>
<keyword evidence="3" id="KW-0238">DNA-binding</keyword>
<evidence type="ECO:0000313" key="9">
    <source>
        <dbReference type="Proteomes" id="UP000540014"/>
    </source>
</evidence>
<dbReference type="Proteomes" id="UP000540014">
    <property type="component" value="Unassembled WGS sequence"/>
</dbReference>
<gene>
    <name evidence="8" type="ORF">HF861_02340</name>
</gene>
<organism evidence="8 9">
    <name type="scientific">Faecalicoccus pleomorphus</name>
    <dbReference type="NCBI Taxonomy" id="1323"/>
    <lineage>
        <taxon>Bacteria</taxon>
        <taxon>Bacillati</taxon>
        <taxon>Bacillota</taxon>
        <taxon>Erysipelotrichia</taxon>
        <taxon>Erysipelotrichales</taxon>
        <taxon>Erysipelotrichaceae</taxon>
        <taxon>Faecalicoccus</taxon>
    </lineage>
</organism>
<dbReference type="Gene3D" id="1.10.1660.10">
    <property type="match status" value="1"/>
</dbReference>
<evidence type="ECO:0000256" key="6">
    <source>
        <dbReference type="SAM" id="Phobius"/>
    </source>
</evidence>
<dbReference type="SUPFAM" id="SSF46955">
    <property type="entry name" value="Putative DNA-binding domain"/>
    <property type="match status" value="1"/>
</dbReference>
<evidence type="ECO:0000256" key="3">
    <source>
        <dbReference type="ARBA" id="ARBA00023125"/>
    </source>
</evidence>
<dbReference type="SMART" id="SM00422">
    <property type="entry name" value="HTH_MERR"/>
    <property type="match status" value="1"/>
</dbReference>
<dbReference type="PROSITE" id="PS50937">
    <property type="entry name" value="HTH_MERR_2"/>
    <property type="match status" value="1"/>
</dbReference>
<feature type="coiled-coil region" evidence="5">
    <location>
        <begin position="73"/>
        <end position="103"/>
    </location>
</feature>
<dbReference type="CDD" id="cd00592">
    <property type="entry name" value="HTH_MerR-like"/>
    <property type="match status" value="1"/>
</dbReference>
<dbReference type="Pfam" id="PF13411">
    <property type="entry name" value="MerR_1"/>
    <property type="match status" value="1"/>
</dbReference>
<evidence type="ECO:0000256" key="1">
    <source>
        <dbReference type="ARBA" id="ARBA00022491"/>
    </source>
</evidence>
<keyword evidence="6" id="KW-0812">Transmembrane</keyword>
<dbReference type="RefSeq" id="WP_168964723.1">
    <property type="nucleotide sequence ID" value="NZ_JABAFR010000004.1"/>
</dbReference>
<keyword evidence="1" id="KW-0678">Repressor</keyword>
<keyword evidence="6" id="KW-0472">Membrane</keyword>
<proteinExistence type="predicted"/>
<evidence type="ECO:0000256" key="2">
    <source>
        <dbReference type="ARBA" id="ARBA00023015"/>
    </source>
</evidence>
<sequence length="364" mass="43456">MKIKKAAEMCQMTPRNIRFYEEVGLIQATRVDNGYRDYGKKDIERLQQIRTLRNLGIRIDSIKAYFKKEKTFYQIIQERKQELNRQRKDMDAIYQMCEQLENQKLPLSSSVTNLIEDTLQEKRYRSKKPVYGRLLSSNVKNRLSRRAVLINSIAGLLIFFVLGYLFLGNLLNTLFKNSGNFSQPMINSLIFILVLILTFLMSVYMCKTTYFELREDGIYYLDKQSPCSSWDLFIHILKNDYLSCMEFVSFDDLVAVKVDAQTKGMITGGNHFISFFIILFTKDERAIRLDSNLFYGEEHFMLVFRVLHDKAPKWIDPKHLDKILEMSHEKAYKFLDDYFWEKRPWHKTSRYQKWKNKQKERDKK</sequence>
<accession>A0A7X9RJ02</accession>
<feature type="domain" description="HTH merR-type" evidence="7">
    <location>
        <begin position="1"/>
        <end position="68"/>
    </location>
</feature>
<keyword evidence="5" id="KW-0175">Coiled coil</keyword>
<evidence type="ECO:0000259" key="7">
    <source>
        <dbReference type="PROSITE" id="PS50937"/>
    </source>
</evidence>
<keyword evidence="6" id="KW-1133">Transmembrane helix</keyword>
<comment type="caution">
    <text evidence="8">The sequence shown here is derived from an EMBL/GenBank/DDBJ whole genome shotgun (WGS) entry which is preliminary data.</text>
</comment>
<dbReference type="PANTHER" id="PTHR30204:SF69">
    <property type="entry name" value="MERR-FAMILY TRANSCRIPTIONAL REGULATOR"/>
    <property type="match status" value="1"/>
</dbReference>
<dbReference type="InterPro" id="IPR047057">
    <property type="entry name" value="MerR_fam"/>
</dbReference>
<dbReference type="InterPro" id="IPR009061">
    <property type="entry name" value="DNA-bd_dom_put_sf"/>
</dbReference>
<evidence type="ECO:0000313" key="8">
    <source>
        <dbReference type="EMBL" id="NME43719.1"/>
    </source>
</evidence>
<dbReference type="EMBL" id="JABAFR010000004">
    <property type="protein sequence ID" value="NME43719.1"/>
    <property type="molecule type" value="Genomic_DNA"/>
</dbReference>